<accession>A0A9D4NHC4</accession>
<feature type="region of interest" description="Disordered" evidence="1">
    <location>
        <begin position="19"/>
        <end position="41"/>
    </location>
</feature>
<evidence type="ECO:0000256" key="1">
    <source>
        <dbReference type="SAM" id="MobiDB-lite"/>
    </source>
</evidence>
<feature type="compositionally biased region" description="Polar residues" evidence="1">
    <location>
        <begin position="72"/>
        <end position="82"/>
    </location>
</feature>
<gene>
    <name evidence="2" type="ORF">DPMN_018898</name>
</gene>
<name>A0A9D4NHC4_DREPO</name>
<sequence length="290" mass="30766">MTAGKFTSCYNAVKAQSPYDAGGAPVRDQASTGLNRGPTGMNRCSTGINRGRPGTTGAPPGLHRESIKMFNTSGMNQESPGRTGNDRLGTGNNRDCTGNNRYETFEYFPALPGSDAGIVPDSAGTLPAFTGGIVVFCLIYLSGNTPTDNASSDNSRPWCIFCCTFSVAVAVTASKGTSVLSGCATDWSASERCSVGIENKWNSSQTQDIYLPVHVEVSVVVIVSVTLTVVVTELNQDTRHLSSEQQELNSSGSDCDWDTKSWQPKTVYGPQPTASVHIGFVAAWLVTIMP</sequence>
<dbReference type="AlphaFoldDB" id="A0A9D4NHC4"/>
<keyword evidence="3" id="KW-1185">Reference proteome</keyword>
<organism evidence="2 3">
    <name type="scientific">Dreissena polymorpha</name>
    <name type="common">Zebra mussel</name>
    <name type="synonym">Mytilus polymorpha</name>
    <dbReference type="NCBI Taxonomy" id="45954"/>
    <lineage>
        <taxon>Eukaryota</taxon>
        <taxon>Metazoa</taxon>
        <taxon>Spiralia</taxon>
        <taxon>Lophotrochozoa</taxon>
        <taxon>Mollusca</taxon>
        <taxon>Bivalvia</taxon>
        <taxon>Autobranchia</taxon>
        <taxon>Heteroconchia</taxon>
        <taxon>Euheterodonta</taxon>
        <taxon>Imparidentia</taxon>
        <taxon>Neoheterodontei</taxon>
        <taxon>Myida</taxon>
        <taxon>Dreissenoidea</taxon>
        <taxon>Dreissenidae</taxon>
        <taxon>Dreissena</taxon>
    </lineage>
</organism>
<proteinExistence type="predicted"/>
<protein>
    <submittedName>
        <fullName evidence="2">Uncharacterized protein</fullName>
    </submittedName>
</protein>
<evidence type="ECO:0000313" key="3">
    <source>
        <dbReference type="Proteomes" id="UP000828390"/>
    </source>
</evidence>
<reference evidence="2" key="1">
    <citation type="journal article" date="2019" name="bioRxiv">
        <title>The Genome of the Zebra Mussel, Dreissena polymorpha: A Resource for Invasive Species Research.</title>
        <authorList>
            <person name="McCartney M.A."/>
            <person name="Auch B."/>
            <person name="Kono T."/>
            <person name="Mallez S."/>
            <person name="Zhang Y."/>
            <person name="Obille A."/>
            <person name="Becker A."/>
            <person name="Abrahante J.E."/>
            <person name="Garbe J."/>
            <person name="Badalamenti J.P."/>
            <person name="Herman A."/>
            <person name="Mangelson H."/>
            <person name="Liachko I."/>
            <person name="Sullivan S."/>
            <person name="Sone E.D."/>
            <person name="Koren S."/>
            <person name="Silverstein K.A.T."/>
            <person name="Beckman K.B."/>
            <person name="Gohl D.M."/>
        </authorList>
    </citation>
    <scope>NUCLEOTIDE SEQUENCE</scope>
    <source>
        <strain evidence="2">Duluth1</strain>
        <tissue evidence="2">Whole animal</tissue>
    </source>
</reference>
<dbReference type="Proteomes" id="UP000828390">
    <property type="component" value="Unassembled WGS sequence"/>
</dbReference>
<dbReference type="EMBL" id="JAIWYP010000001">
    <property type="protein sequence ID" value="KAH3894741.1"/>
    <property type="molecule type" value="Genomic_DNA"/>
</dbReference>
<reference evidence="2" key="2">
    <citation type="submission" date="2020-11" db="EMBL/GenBank/DDBJ databases">
        <authorList>
            <person name="McCartney M.A."/>
            <person name="Auch B."/>
            <person name="Kono T."/>
            <person name="Mallez S."/>
            <person name="Becker A."/>
            <person name="Gohl D.M."/>
            <person name="Silverstein K.A.T."/>
            <person name="Koren S."/>
            <person name="Bechman K.B."/>
            <person name="Herman A."/>
            <person name="Abrahante J.E."/>
            <person name="Garbe J."/>
        </authorList>
    </citation>
    <scope>NUCLEOTIDE SEQUENCE</scope>
    <source>
        <strain evidence="2">Duluth1</strain>
        <tissue evidence="2">Whole animal</tissue>
    </source>
</reference>
<comment type="caution">
    <text evidence="2">The sequence shown here is derived from an EMBL/GenBank/DDBJ whole genome shotgun (WGS) entry which is preliminary data.</text>
</comment>
<feature type="region of interest" description="Disordered" evidence="1">
    <location>
        <begin position="72"/>
        <end position="94"/>
    </location>
</feature>
<evidence type="ECO:0000313" key="2">
    <source>
        <dbReference type="EMBL" id="KAH3894741.1"/>
    </source>
</evidence>